<dbReference type="EMBL" id="BAAACF010000001">
    <property type="protein sequence ID" value="GAA0724528.1"/>
    <property type="molecule type" value="Genomic_DNA"/>
</dbReference>
<name>A0ABN1IZC0_9CLOT</name>
<comment type="caution">
    <text evidence="2">The sequence shown here is derived from an EMBL/GenBank/DDBJ whole genome shotgun (WGS) entry which is preliminary data.</text>
</comment>
<feature type="compositionally biased region" description="Polar residues" evidence="1">
    <location>
        <begin position="22"/>
        <end position="34"/>
    </location>
</feature>
<proteinExistence type="predicted"/>
<evidence type="ECO:0000313" key="3">
    <source>
        <dbReference type="Proteomes" id="UP001500339"/>
    </source>
</evidence>
<protein>
    <submittedName>
        <fullName evidence="2">Uncharacterized protein</fullName>
    </submittedName>
</protein>
<reference evidence="2 3" key="1">
    <citation type="journal article" date="2019" name="Int. J. Syst. Evol. Microbiol.">
        <title>The Global Catalogue of Microorganisms (GCM) 10K type strain sequencing project: providing services to taxonomists for standard genome sequencing and annotation.</title>
        <authorList>
            <consortium name="The Broad Institute Genomics Platform"/>
            <consortium name="The Broad Institute Genome Sequencing Center for Infectious Disease"/>
            <person name="Wu L."/>
            <person name="Ma J."/>
        </authorList>
    </citation>
    <scope>NUCLEOTIDE SEQUENCE [LARGE SCALE GENOMIC DNA]</scope>
    <source>
        <strain evidence="2 3">JCM 1405</strain>
    </source>
</reference>
<keyword evidence="3" id="KW-1185">Reference proteome</keyword>
<feature type="region of interest" description="Disordered" evidence="1">
    <location>
        <begin position="1"/>
        <end position="34"/>
    </location>
</feature>
<evidence type="ECO:0000256" key="1">
    <source>
        <dbReference type="SAM" id="MobiDB-lite"/>
    </source>
</evidence>
<accession>A0ABN1IZC0</accession>
<dbReference type="Proteomes" id="UP001500339">
    <property type="component" value="Unassembled WGS sequence"/>
</dbReference>
<evidence type="ECO:0000313" key="2">
    <source>
        <dbReference type="EMBL" id="GAA0724528.1"/>
    </source>
</evidence>
<sequence>MKSRDEVKDENRKDYIKKGVKTQGQHSVNEFSQTLERKAINDSVNDRKDIDVL</sequence>
<feature type="compositionally biased region" description="Basic and acidic residues" evidence="1">
    <location>
        <begin position="1"/>
        <end position="17"/>
    </location>
</feature>
<gene>
    <name evidence="2" type="ORF">GCM10008905_18560</name>
</gene>
<organism evidence="2 3">
    <name type="scientific">Clostridium malenominatum</name>
    <dbReference type="NCBI Taxonomy" id="1539"/>
    <lineage>
        <taxon>Bacteria</taxon>
        <taxon>Bacillati</taxon>
        <taxon>Bacillota</taxon>
        <taxon>Clostridia</taxon>
        <taxon>Eubacteriales</taxon>
        <taxon>Clostridiaceae</taxon>
        <taxon>Clostridium</taxon>
    </lineage>
</organism>
<dbReference type="RefSeq" id="WP_343769053.1">
    <property type="nucleotide sequence ID" value="NZ_BAAACF010000001.1"/>
</dbReference>